<accession>A0A450YSS9</accession>
<evidence type="ECO:0000256" key="1">
    <source>
        <dbReference type="ARBA" id="ARBA00022729"/>
    </source>
</evidence>
<protein>
    <submittedName>
        <fullName evidence="4">Repeat domain-containing protein</fullName>
    </submittedName>
</protein>
<dbReference type="PANTHER" id="PTHR16026:SF0">
    <property type="entry name" value="CARTILAGE ACIDIC PROTEIN 1"/>
    <property type="match status" value="1"/>
</dbReference>
<evidence type="ECO:0000259" key="3">
    <source>
        <dbReference type="Pfam" id="PF07593"/>
    </source>
</evidence>
<dbReference type="InterPro" id="IPR011519">
    <property type="entry name" value="UnbV_ASPIC"/>
</dbReference>
<dbReference type="Pfam" id="PF07593">
    <property type="entry name" value="UnbV_ASPIC"/>
    <property type="match status" value="1"/>
</dbReference>
<name>A0A450YSS9_9GAMM</name>
<dbReference type="Pfam" id="PF13517">
    <property type="entry name" value="FG-GAP_3"/>
    <property type="match status" value="3"/>
</dbReference>
<dbReference type="AlphaFoldDB" id="A0A450YSS9"/>
<organism evidence="4">
    <name type="scientific">Candidatus Kentrum sp. SD</name>
    <dbReference type="NCBI Taxonomy" id="2126332"/>
    <lineage>
        <taxon>Bacteria</taxon>
        <taxon>Pseudomonadati</taxon>
        <taxon>Pseudomonadota</taxon>
        <taxon>Gammaproteobacteria</taxon>
        <taxon>Candidatus Kentrum</taxon>
    </lineage>
</organism>
<dbReference type="EMBL" id="CAADHB010000170">
    <property type="protein sequence ID" value="VFK80872.1"/>
    <property type="molecule type" value="Genomic_DNA"/>
</dbReference>
<dbReference type="Gene3D" id="2.130.10.130">
    <property type="entry name" value="Integrin alpha, N-terminal"/>
    <property type="match status" value="2"/>
</dbReference>
<feature type="domain" description="ASPIC/UnbV" evidence="3">
    <location>
        <begin position="525"/>
        <end position="585"/>
    </location>
</feature>
<dbReference type="InterPro" id="IPR013517">
    <property type="entry name" value="FG-GAP"/>
</dbReference>
<proteinExistence type="predicted"/>
<dbReference type="PANTHER" id="PTHR16026">
    <property type="entry name" value="CARTILAGE ACIDIC PROTEIN 1"/>
    <property type="match status" value="1"/>
</dbReference>
<feature type="chain" id="PRO_5033432846" evidence="2">
    <location>
        <begin position="28"/>
        <end position="612"/>
    </location>
</feature>
<feature type="signal peptide" evidence="2">
    <location>
        <begin position="1"/>
        <end position="27"/>
    </location>
</feature>
<dbReference type="InterPro" id="IPR027039">
    <property type="entry name" value="Crtac1"/>
</dbReference>
<evidence type="ECO:0000313" key="6">
    <source>
        <dbReference type="EMBL" id="VFK80872.1"/>
    </source>
</evidence>
<gene>
    <name evidence="6" type="ORF">BECKSD772D_GA0070982_11704</name>
    <name evidence="5" type="ORF">BECKSD772E_GA0070983_11883</name>
    <name evidence="4" type="ORF">BECKSD772F_GA0070984_11883</name>
</gene>
<dbReference type="InterPro" id="IPR028994">
    <property type="entry name" value="Integrin_alpha_N"/>
</dbReference>
<keyword evidence="1 2" id="KW-0732">Signal</keyword>
<sequence length="612" mass="66509">MNFQSLALAHKVIIFSLLFLASPSAIVAKPTAPEPQPNAKNFPEDGARFPIFSEIAKESGLDFIHFGGISGEYYFSEILGAGGALFDYDQDGDLDVYLVQSHAPACKSAPNSTKSLCPNVTDYKGGIPQDRLYRNDLMVTKAGEPKIRFTDVTKASRIRATGYGMGVATGDFDNDGWPDLYVTNYGSNQLLRNNGDGTFQDITQQAGVDESRWSVSASFLDFDRDGWLDLFVGNYVDFSLENHQPCYAPDGSRDYCSPLTFRAIPCRLFRNRGDGTFEDVSGKSGILKEEAGALGVVNADFNGDGWPDIYVGNDGRPNQLWINQKDGTFLNESFLAGTAVNMDGAAEASMGVDAGDFDNDGDEDLFMTHLLEETNTLYVNDGAGWFQDRSVATGVAVPSQGRTAFGAAWVDVDNDSKLDLIIVNGDVKTIPELAAQGDPLPYHQPNQLLINTGNGKFQDISARAGPAFAFSEISRGAAFGDIDNDGDIDVLVTNNSGPVRLLRNDTDAHNHWLGIRLVDKAGRDALGGRVEIRRPGAPTLWRRARTDGSYASANDPRILVGLGRLSKARVARVFWPDGHVEEWRAMEGGPPMVDRYLTLRKGTGSPPSVMEP</sequence>
<dbReference type="EMBL" id="CAADFU010000188">
    <property type="protein sequence ID" value="VFK49541.1"/>
    <property type="molecule type" value="Genomic_DNA"/>
</dbReference>
<evidence type="ECO:0000313" key="4">
    <source>
        <dbReference type="EMBL" id="VFK44601.1"/>
    </source>
</evidence>
<evidence type="ECO:0000313" key="5">
    <source>
        <dbReference type="EMBL" id="VFK49541.1"/>
    </source>
</evidence>
<dbReference type="SUPFAM" id="SSF69318">
    <property type="entry name" value="Integrin alpha N-terminal domain"/>
    <property type="match status" value="1"/>
</dbReference>
<dbReference type="EMBL" id="CAADFR010000188">
    <property type="protein sequence ID" value="VFK44601.1"/>
    <property type="molecule type" value="Genomic_DNA"/>
</dbReference>
<reference evidence="4" key="1">
    <citation type="submission" date="2019-02" db="EMBL/GenBank/DDBJ databases">
        <authorList>
            <person name="Gruber-Vodicka R. H."/>
            <person name="Seah K. B. B."/>
        </authorList>
    </citation>
    <scope>NUCLEOTIDE SEQUENCE</scope>
    <source>
        <strain evidence="6">BECK_S127</strain>
        <strain evidence="5">BECK_S1320</strain>
        <strain evidence="4">BECK_S1321</strain>
    </source>
</reference>
<evidence type="ECO:0000256" key="2">
    <source>
        <dbReference type="SAM" id="SignalP"/>
    </source>
</evidence>